<accession>A0A6J7KKA9</accession>
<protein>
    <submittedName>
        <fullName evidence="8">Unannotated protein</fullName>
    </submittedName>
</protein>
<dbReference type="EMBL" id="CAFBPU010000054">
    <property type="protein sequence ID" value="CAB5038439.1"/>
    <property type="molecule type" value="Genomic_DNA"/>
</dbReference>
<gene>
    <name evidence="8" type="ORF">UFOPK3752_01986</name>
    <name evidence="9" type="ORF">UFOPK4150_02012</name>
</gene>
<evidence type="ECO:0000313" key="8">
    <source>
        <dbReference type="EMBL" id="CAB4956296.1"/>
    </source>
</evidence>
<comment type="similarity">
    <text evidence="2">Belongs to the polysaccharide synthase family.</text>
</comment>
<reference evidence="8" key="1">
    <citation type="submission" date="2020-05" db="EMBL/GenBank/DDBJ databases">
        <authorList>
            <person name="Chiriac C."/>
            <person name="Salcher M."/>
            <person name="Ghai R."/>
            <person name="Kavagutti S V."/>
        </authorList>
    </citation>
    <scope>NUCLEOTIDE SEQUENCE</scope>
</reference>
<evidence type="ECO:0000256" key="7">
    <source>
        <dbReference type="SAM" id="Phobius"/>
    </source>
</evidence>
<evidence type="ECO:0000256" key="6">
    <source>
        <dbReference type="ARBA" id="ARBA00023136"/>
    </source>
</evidence>
<feature type="transmembrane region" description="Helical" evidence="7">
    <location>
        <begin position="103"/>
        <end position="126"/>
    </location>
</feature>
<feature type="transmembrane region" description="Helical" evidence="7">
    <location>
        <begin position="308"/>
        <end position="327"/>
    </location>
</feature>
<feature type="transmembrane region" description="Helical" evidence="7">
    <location>
        <begin position="373"/>
        <end position="394"/>
    </location>
</feature>
<dbReference type="PANTHER" id="PTHR30250:SF10">
    <property type="entry name" value="LIPOPOLYSACCHARIDE BIOSYNTHESIS PROTEIN WZXC"/>
    <property type="match status" value="1"/>
</dbReference>
<evidence type="ECO:0000256" key="3">
    <source>
        <dbReference type="ARBA" id="ARBA00022475"/>
    </source>
</evidence>
<keyword evidence="6 7" id="KW-0472">Membrane</keyword>
<evidence type="ECO:0000256" key="2">
    <source>
        <dbReference type="ARBA" id="ARBA00007430"/>
    </source>
</evidence>
<feature type="transmembrane region" description="Helical" evidence="7">
    <location>
        <begin position="72"/>
        <end position="91"/>
    </location>
</feature>
<evidence type="ECO:0000256" key="4">
    <source>
        <dbReference type="ARBA" id="ARBA00022692"/>
    </source>
</evidence>
<dbReference type="InterPro" id="IPR002797">
    <property type="entry name" value="Polysacc_synth"/>
</dbReference>
<feature type="transmembrane region" description="Helical" evidence="7">
    <location>
        <begin position="400"/>
        <end position="420"/>
    </location>
</feature>
<evidence type="ECO:0000256" key="1">
    <source>
        <dbReference type="ARBA" id="ARBA00004651"/>
    </source>
</evidence>
<proteinExistence type="inferred from homology"/>
<keyword evidence="4 7" id="KW-0812">Transmembrane</keyword>
<dbReference type="AlphaFoldDB" id="A0A6J7KKA9"/>
<feature type="transmembrane region" description="Helical" evidence="7">
    <location>
        <begin position="42"/>
        <end position="66"/>
    </location>
</feature>
<dbReference type="Pfam" id="PF01943">
    <property type="entry name" value="Polysacc_synt"/>
    <property type="match status" value="1"/>
</dbReference>
<keyword evidence="5 7" id="KW-1133">Transmembrane helix</keyword>
<feature type="transmembrane region" description="Helical" evidence="7">
    <location>
        <begin position="132"/>
        <end position="153"/>
    </location>
</feature>
<keyword evidence="3" id="KW-1003">Cell membrane</keyword>
<dbReference type="InterPro" id="IPR050833">
    <property type="entry name" value="Poly_Biosynth_Transport"/>
</dbReference>
<feature type="transmembrane region" description="Helical" evidence="7">
    <location>
        <begin position="188"/>
        <end position="205"/>
    </location>
</feature>
<comment type="subcellular location">
    <subcellularLocation>
        <location evidence="1">Cell membrane</location>
        <topology evidence="1">Multi-pass membrane protein</topology>
    </subcellularLocation>
</comment>
<organism evidence="8">
    <name type="scientific">freshwater metagenome</name>
    <dbReference type="NCBI Taxonomy" id="449393"/>
    <lineage>
        <taxon>unclassified sequences</taxon>
        <taxon>metagenomes</taxon>
        <taxon>ecological metagenomes</taxon>
    </lineage>
</organism>
<evidence type="ECO:0000313" key="9">
    <source>
        <dbReference type="EMBL" id="CAB5038439.1"/>
    </source>
</evidence>
<evidence type="ECO:0000256" key="5">
    <source>
        <dbReference type="ARBA" id="ARBA00022989"/>
    </source>
</evidence>
<sequence length="441" mass="45878">MKVDEPAGSPVPDDAHNATTGVRHAFHVGRFALLSGSTYAQLAIAFITLAVVARTLGLAGLGFVSLALAGNLYGTALVDFTLGTAVGADALRPQGGRALRRKFIGFRFTTMACLSALLTPCVLQTGSLALRMVALGLLAGGLYGLGDGWLLLAGSRMGSYSVSEVSGRLLYFGAALALVRPGAPVETVPIAMGLGSITTVALSYFLSRGIRSQLEPGSSHSMRALARLGGPMLVARLMAYAYGQGAPVVFASFVSPVQLGLYAASDRIVRGLQSLLYPLATSMYPRFVEARWGTREHLRKAVTQGTRASIAVALALLACTLLLAPIGMQILYGQGFGDGVPVLRTEAALLVFFAASNLLVANVLVVHHDSRGVLLVSLVGLCGLAVGLLALRIAPNAETIAFTVVGVEACALLAALGRYARLLRRRGSQPSSPLDSVTGFV</sequence>
<name>A0A6J7KKA9_9ZZZZ</name>
<dbReference type="EMBL" id="CAFBND010000114">
    <property type="protein sequence ID" value="CAB4956296.1"/>
    <property type="molecule type" value="Genomic_DNA"/>
</dbReference>
<feature type="transmembrane region" description="Helical" evidence="7">
    <location>
        <begin position="347"/>
        <end position="366"/>
    </location>
</feature>
<dbReference type="PANTHER" id="PTHR30250">
    <property type="entry name" value="PST FAMILY PREDICTED COLANIC ACID TRANSPORTER"/>
    <property type="match status" value="1"/>
</dbReference>
<dbReference type="GO" id="GO:0005886">
    <property type="term" value="C:plasma membrane"/>
    <property type="evidence" value="ECO:0007669"/>
    <property type="project" value="UniProtKB-SubCell"/>
</dbReference>